<reference evidence="2 3" key="1">
    <citation type="submission" date="2024-11" db="EMBL/GenBank/DDBJ databases">
        <title>Chromosome-level genome assembly of Eucalyptus globulus Labill. provides insights into its genome evolution.</title>
        <authorList>
            <person name="Li X."/>
        </authorList>
    </citation>
    <scope>NUCLEOTIDE SEQUENCE [LARGE SCALE GENOMIC DNA]</scope>
    <source>
        <strain evidence="2">CL2024</strain>
        <tissue evidence="2">Fresh tender leaves</tissue>
    </source>
</reference>
<comment type="caution">
    <text evidence="2">The sequence shown here is derived from an EMBL/GenBank/DDBJ whole genome shotgun (WGS) entry which is preliminary data.</text>
</comment>
<dbReference type="AlphaFoldDB" id="A0ABD3LD39"/>
<evidence type="ECO:0000313" key="2">
    <source>
        <dbReference type="EMBL" id="KAL3749443.1"/>
    </source>
</evidence>
<accession>A0ABD3LD39</accession>
<sequence length="333" mass="38190">MSDMEDCCDLQLCLDEIPSTFNLEKAVCNHGFFMMAPNSWIPSTKTLRRPLRLADFSASVVVSISQPPGPSSTVLLLRVHREQVIRMLRLSERDERNVKEFHKVHPEAKDRGFGRVFRSPSLFEDVVKSILLCNCQLSSKRKKRRQEKDGANPVPAEMEGEEVDLGNFPSPKELANLDADYLQSKCKLGYRTNYILKLAMEIEEGKLKIDGYEGVQDAASCRILIKGISGVGSFARASVLMCLGFYDEVPWDSETIKFLKHVHAREGCTKKTIKSDLKEIYDKYAPFQCLAYWFELLEFYERRFGKLSELSHTMYHKVSSSTQMREFNHNHVL</sequence>
<dbReference type="PANTHER" id="PTHR10242:SF4">
    <property type="entry name" value="OS07G0657600 PROTEIN"/>
    <property type="match status" value="1"/>
</dbReference>
<dbReference type="InterPro" id="IPR011257">
    <property type="entry name" value="DNA_glycosylase"/>
</dbReference>
<keyword evidence="3" id="KW-1185">Reference proteome</keyword>
<dbReference type="Gene3D" id="1.10.340.30">
    <property type="entry name" value="Hypothetical protein, domain 2"/>
    <property type="match status" value="1"/>
</dbReference>
<feature type="region of interest" description="Disordered" evidence="1">
    <location>
        <begin position="142"/>
        <end position="163"/>
    </location>
</feature>
<dbReference type="Proteomes" id="UP001634007">
    <property type="component" value="Unassembled WGS sequence"/>
</dbReference>
<organism evidence="2 3">
    <name type="scientific">Eucalyptus globulus</name>
    <name type="common">Tasmanian blue gum</name>
    <dbReference type="NCBI Taxonomy" id="34317"/>
    <lineage>
        <taxon>Eukaryota</taxon>
        <taxon>Viridiplantae</taxon>
        <taxon>Streptophyta</taxon>
        <taxon>Embryophyta</taxon>
        <taxon>Tracheophyta</taxon>
        <taxon>Spermatophyta</taxon>
        <taxon>Magnoliopsida</taxon>
        <taxon>eudicotyledons</taxon>
        <taxon>Gunneridae</taxon>
        <taxon>Pentapetalae</taxon>
        <taxon>rosids</taxon>
        <taxon>malvids</taxon>
        <taxon>Myrtales</taxon>
        <taxon>Myrtaceae</taxon>
        <taxon>Myrtoideae</taxon>
        <taxon>Eucalypteae</taxon>
        <taxon>Eucalyptus</taxon>
    </lineage>
</organism>
<protein>
    <recommendedName>
        <fullName evidence="4">DNA glycosylase</fullName>
    </recommendedName>
</protein>
<evidence type="ECO:0000313" key="3">
    <source>
        <dbReference type="Proteomes" id="UP001634007"/>
    </source>
</evidence>
<dbReference type="EMBL" id="JBJKBG010000002">
    <property type="protein sequence ID" value="KAL3749443.1"/>
    <property type="molecule type" value="Genomic_DNA"/>
</dbReference>
<dbReference type="SUPFAM" id="SSF48150">
    <property type="entry name" value="DNA-glycosylase"/>
    <property type="match status" value="1"/>
</dbReference>
<evidence type="ECO:0008006" key="4">
    <source>
        <dbReference type="Google" id="ProtNLM"/>
    </source>
</evidence>
<name>A0ABD3LD39_EUCGL</name>
<dbReference type="InterPro" id="IPR052054">
    <property type="entry name" value="Oxidative_DNA_repair_enzyme"/>
</dbReference>
<gene>
    <name evidence="2" type="ORF">ACJRO7_010541</name>
</gene>
<dbReference type="PANTHER" id="PTHR10242">
    <property type="entry name" value="8-OXOGUANINE DNA GLYCOSYLASE"/>
    <property type="match status" value="1"/>
</dbReference>
<proteinExistence type="predicted"/>
<evidence type="ECO:0000256" key="1">
    <source>
        <dbReference type="SAM" id="MobiDB-lite"/>
    </source>
</evidence>